<organism evidence="2 3">
    <name type="scientific">Protopolystoma xenopodis</name>
    <dbReference type="NCBI Taxonomy" id="117903"/>
    <lineage>
        <taxon>Eukaryota</taxon>
        <taxon>Metazoa</taxon>
        <taxon>Spiralia</taxon>
        <taxon>Lophotrochozoa</taxon>
        <taxon>Platyhelminthes</taxon>
        <taxon>Monogenea</taxon>
        <taxon>Polyopisthocotylea</taxon>
        <taxon>Polystomatidea</taxon>
        <taxon>Polystomatidae</taxon>
        <taxon>Protopolystoma</taxon>
    </lineage>
</organism>
<feature type="region of interest" description="Disordered" evidence="1">
    <location>
        <begin position="336"/>
        <end position="412"/>
    </location>
</feature>
<proteinExistence type="predicted"/>
<gene>
    <name evidence="2" type="ORF">PXEA_LOCUS6028</name>
</gene>
<dbReference type="AlphaFoldDB" id="A0A448WIH1"/>
<comment type="caution">
    <text evidence="2">The sequence shown here is derived from an EMBL/GenBank/DDBJ whole genome shotgun (WGS) entry which is preliminary data.</text>
</comment>
<reference evidence="2" key="1">
    <citation type="submission" date="2018-11" db="EMBL/GenBank/DDBJ databases">
        <authorList>
            <consortium name="Pathogen Informatics"/>
        </authorList>
    </citation>
    <scope>NUCLEOTIDE SEQUENCE</scope>
</reference>
<keyword evidence="3" id="KW-1185">Reference proteome</keyword>
<evidence type="ECO:0000313" key="2">
    <source>
        <dbReference type="EMBL" id="VEL12588.1"/>
    </source>
</evidence>
<feature type="compositionally biased region" description="Basic and acidic residues" evidence="1">
    <location>
        <begin position="367"/>
        <end position="380"/>
    </location>
</feature>
<feature type="compositionally biased region" description="Acidic residues" evidence="1">
    <location>
        <begin position="401"/>
        <end position="412"/>
    </location>
</feature>
<accession>A0A448WIH1</accession>
<protein>
    <submittedName>
        <fullName evidence="2">Uncharacterized protein</fullName>
    </submittedName>
</protein>
<evidence type="ECO:0000313" key="3">
    <source>
        <dbReference type="Proteomes" id="UP000784294"/>
    </source>
</evidence>
<dbReference type="OrthoDB" id="6242189at2759"/>
<dbReference type="EMBL" id="CAAALY010015213">
    <property type="protein sequence ID" value="VEL12588.1"/>
    <property type="molecule type" value="Genomic_DNA"/>
</dbReference>
<name>A0A448WIH1_9PLAT</name>
<dbReference type="Proteomes" id="UP000784294">
    <property type="component" value="Unassembled WGS sequence"/>
</dbReference>
<evidence type="ECO:0000256" key="1">
    <source>
        <dbReference type="SAM" id="MobiDB-lite"/>
    </source>
</evidence>
<sequence>MEKSVRLLRTGPRSPNIETNARFSNDSVGCIEWVKVMVLISATNQLHRVSNHSVAPPPIRHSILHSYGQVSDDIFLPGLGQRRLKLRGRTGLRRTDWLKAGQTLALVHLSQKCRLAGATVPSVSHASHIQSHYPSVGIPLCLPILKLDLMLTYFSIPRPADLSGAHFSVQSSVHSSLHLPKSWCIDSASRRFPSSEKVTNAAFFVKVMTATARAFLHSELERRSGMPLYSVTFECLVLIFGLAPLWPTSFADYPSSGMLCPQGYWASRVNTSGGPYGTDRTYELLYGPTTNEPICRFCPDVGCFIVKTEKRIIKPWYSSPQSTTRKTPGQTRVRTLIQNTTNREEGRKTGLPTDEAGGEQGTGLASGEKKDIHSEAKINNEEVQEEEKEISTTPSFRETEWESQEWEEEEEL</sequence>
<feature type="non-terminal residue" evidence="2">
    <location>
        <position position="412"/>
    </location>
</feature>